<keyword evidence="11" id="KW-1185">Reference proteome</keyword>
<dbReference type="InterPro" id="IPR002582">
    <property type="entry name" value="ACPS"/>
</dbReference>
<dbReference type="GO" id="GO:0016740">
    <property type="term" value="F:transferase activity"/>
    <property type="evidence" value="ECO:0007669"/>
    <property type="project" value="UniProtKB-KW"/>
</dbReference>
<dbReference type="Gene3D" id="3.90.470.20">
    <property type="entry name" value="4'-phosphopantetheinyl transferase domain"/>
    <property type="match status" value="1"/>
</dbReference>
<evidence type="ECO:0000313" key="10">
    <source>
        <dbReference type="EMBL" id="BDR55264.1"/>
    </source>
</evidence>
<feature type="binding site" evidence="8">
    <location>
        <position position="19"/>
    </location>
    <ligand>
        <name>Mg(2+)</name>
        <dbReference type="ChEBI" id="CHEBI:18420"/>
    </ligand>
</feature>
<comment type="catalytic activity">
    <reaction evidence="8">
        <text>apo-[ACP] + CoA = holo-[ACP] + adenosine 3',5'-bisphosphate + H(+)</text>
        <dbReference type="Rhea" id="RHEA:12068"/>
        <dbReference type="Rhea" id="RHEA-COMP:9685"/>
        <dbReference type="Rhea" id="RHEA-COMP:9690"/>
        <dbReference type="ChEBI" id="CHEBI:15378"/>
        <dbReference type="ChEBI" id="CHEBI:29999"/>
        <dbReference type="ChEBI" id="CHEBI:57287"/>
        <dbReference type="ChEBI" id="CHEBI:58343"/>
        <dbReference type="ChEBI" id="CHEBI:64479"/>
        <dbReference type="EC" id="2.7.8.7"/>
    </reaction>
</comment>
<keyword evidence="2 8" id="KW-0808">Transferase</keyword>
<dbReference type="HAMAP" id="MF_00101">
    <property type="entry name" value="AcpS"/>
    <property type="match status" value="1"/>
</dbReference>
<dbReference type="Pfam" id="PF01648">
    <property type="entry name" value="ACPS"/>
    <property type="match status" value="1"/>
</dbReference>
<proteinExistence type="inferred from homology"/>
<evidence type="ECO:0000256" key="8">
    <source>
        <dbReference type="HAMAP-Rule" id="MF_00101"/>
    </source>
</evidence>
<evidence type="ECO:0000256" key="4">
    <source>
        <dbReference type="ARBA" id="ARBA00022832"/>
    </source>
</evidence>
<dbReference type="InterPro" id="IPR037143">
    <property type="entry name" value="4-PPantetheinyl_Trfase_dom_sf"/>
</dbReference>
<dbReference type="InterPro" id="IPR008278">
    <property type="entry name" value="4-PPantetheinyl_Trfase_dom"/>
</dbReference>
<keyword evidence="5 8" id="KW-0460">Magnesium</keyword>
<evidence type="ECO:0000313" key="11">
    <source>
        <dbReference type="Proteomes" id="UP001321748"/>
    </source>
</evidence>
<dbReference type="NCBIfam" id="TIGR00556">
    <property type="entry name" value="pantethn_trn"/>
    <property type="match status" value="1"/>
</dbReference>
<comment type="cofactor">
    <cofactor evidence="8">
        <name>Mg(2+)</name>
        <dbReference type="ChEBI" id="CHEBI:18420"/>
    </cofactor>
</comment>
<dbReference type="Proteomes" id="UP001321748">
    <property type="component" value="Chromosome"/>
</dbReference>
<dbReference type="SUPFAM" id="SSF56214">
    <property type="entry name" value="4'-phosphopantetheinyl transferase"/>
    <property type="match status" value="1"/>
</dbReference>
<gene>
    <name evidence="8" type="primary">acpS</name>
    <name evidence="10" type="ORF">KIMH_13750</name>
</gene>
<reference evidence="10 11" key="1">
    <citation type="journal article" date="2023" name="Microbiol. Spectr.">
        <title>Symbiosis of Carpenter Bees with Uncharacterized Lactic Acid Bacteria Showing NAD Auxotrophy.</title>
        <authorList>
            <person name="Kawasaki S."/>
            <person name="Ozawa K."/>
            <person name="Mori T."/>
            <person name="Yamamoto A."/>
            <person name="Ito M."/>
            <person name="Ohkuma M."/>
            <person name="Sakamoto M."/>
            <person name="Matsutani M."/>
        </authorList>
    </citation>
    <scope>NUCLEOTIDE SEQUENCE [LARGE SCALE GENOMIC DNA]</scope>
    <source>
        <strain evidence="10 11">KimH</strain>
    </source>
</reference>
<evidence type="ECO:0000256" key="3">
    <source>
        <dbReference type="ARBA" id="ARBA00022723"/>
    </source>
</evidence>
<comment type="subcellular location">
    <subcellularLocation>
        <location evidence="8">Cytoplasm</location>
    </subcellularLocation>
</comment>
<dbReference type="EMBL" id="AP026800">
    <property type="protein sequence ID" value="BDR55264.1"/>
    <property type="molecule type" value="Genomic_DNA"/>
</dbReference>
<evidence type="ECO:0000256" key="7">
    <source>
        <dbReference type="ARBA" id="ARBA00023160"/>
    </source>
</evidence>
<comment type="function">
    <text evidence="8">Transfers the 4'-phosphopantetheine moiety from coenzyme A to a Ser of acyl-carrier-protein.</text>
</comment>
<evidence type="ECO:0000259" key="9">
    <source>
        <dbReference type="Pfam" id="PF01648"/>
    </source>
</evidence>
<evidence type="ECO:0000256" key="6">
    <source>
        <dbReference type="ARBA" id="ARBA00023098"/>
    </source>
</evidence>
<feature type="domain" description="4'-phosphopantetheinyl transferase" evidence="9">
    <location>
        <begin position="15"/>
        <end position="122"/>
    </location>
</feature>
<dbReference type="RefSeq" id="WP_317642762.1">
    <property type="nucleotide sequence ID" value="NZ_AP026800.1"/>
</dbReference>
<name>A0ABM8BEE7_9BIFI</name>
<protein>
    <recommendedName>
        <fullName evidence="8">Holo-[acyl-carrier-protein] synthase</fullName>
        <shortName evidence="8">Holo-ACP synthase</shortName>
        <ecNumber evidence="8">2.7.8.7</ecNumber>
    </recommendedName>
    <alternativeName>
        <fullName evidence="8">4'-phosphopantetheinyl transferase AcpS</fullName>
    </alternativeName>
</protein>
<feature type="binding site" evidence="8">
    <location>
        <position position="72"/>
    </location>
    <ligand>
        <name>Mg(2+)</name>
        <dbReference type="ChEBI" id="CHEBI:18420"/>
    </ligand>
</feature>
<sequence length="154" mass="16745">MEHGESFEGMGRVLGVGNDLVELAGFGEQLGQTGTRIRSLFSARELRQADQLGQSKADGELPHLAARWAGKESVLKAWSSALGSRPDPYSQERFPYAGIEILDDSRGRPSVYLTQEVEKELITSLELEQAPVWMLSLTHDGPLAAAVVILGLPD</sequence>
<evidence type="ECO:0000256" key="2">
    <source>
        <dbReference type="ARBA" id="ARBA00022679"/>
    </source>
</evidence>
<keyword evidence="4 8" id="KW-0276">Fatty acid metabolism</keyword>
<comment type="similarity">
    <text evidence="8">Belongs to the P-Pant transferase superfamily. AcpS family.</text>
</comment>
<keyword evidence="7 8" id="KW-0275">Fatty acid biosynthesis</keyword>
<dbReference type="EC" id="2.7.8.7" evidence="8"/>
<organism evidence="10 11">
    <name type="scientific">Bombiscardovia apis</name>
    <dbReference type="NCBI Taxonomy" id="2932182"/>
    <lineage>
        <taxon>Bacteria</taxon>
        <taxon>Bacillati</taxon>
        <taxon>Actinomycetota</taxon>
        <taxon>Actinomycetes</taxon>
        <taxon>Bifidobacteriales</taxon>
        <taxon>Bifidobacteriaceae</taxon>
        <taxon>Bombiscardovia</taxon>
    </lineage>
</organism>
<keyword evidence="6 8" id="KW-0443">Lipid metabolism</keyword>
<keyword evidence="3 8" id="KW-0479">Metal-binding</keyword>
<evidence type="ECO:0000256" key="1">
    <source>
        <dbReference type="ARBA" id="ARBA00022516"/>
    </source>
</evidence>
<evidence type="ECO:0000256" key="5">
    <source>
        <dbReference type="ARBA" id="ARBA00022842"/>
    </source>
</evidence>
<dbReference type="InterPro" id="IPR004568">
    <property type="entry name" value="Ppantetheine-prot_Trfase_dom"/>
</dbReference>
<keyword evidence="8" id="KW-0963">Cytoplasm</keyword>
<keyword evidence="1 8" id="KW-0444">Lipid biosynthesis</keyword>
<accession>A0ABM8BEE7</accession>